<evidence type="ECO:0000313" key="10">
    <source>
        <dbReference type="EMBL" id="MDZ5472001.1"/>
    </source>
</evidence>
<evidence type="ECO:0000256" key="6">
    <source>
        <dbReference type="PROSITE-ProRule" id="PRU00284"/>
    </source>
</evidence>
<evidence type="ECO:0000313" key="11">
    <source>
        <dbReference type="Proteomes" id="UP001290455"/>
    </source>
</evidence>
<dbReference type="CDD" id="cd06225">
    <property type="entry name" value="HAMP"/>
    <property type="match status" value="1"/>
</dbReference>
<keyword evidence="7" id="KW-1133">Transmembrane helix</keyword>
<comment type="caution">
    <text evidence="10">The sequence shown here is derived from an EMBL/GenBank/DDBJ whole genome shotgun (WGS) entry which is preliminary data.</text>
</comment>
<gene>
    <name evidence="10" type="ORF">SM124_09610</name>
</gene>
<evidence type="ECO:0000256" key="7">
    <source>
        <dbReference type="SAM" id="Phobius"/>
    </source>
</evidence>
<dbReference type="SMART" id="SM00283">
    <property type="entry name" value="MA"/>
    <property type="match status" value="1"/>
</dbReference>
<dbReference type="PRINTS" id="PR00260">
    <property type="entry name" value="CHEMTRNSDUCR"/>
</dbReference>
<dbReference type="PROSITE" id="PS50885">
    <property type="entry name" value="HAMP"/>
    <property type="match status" value="1"/>
</dbReference>
<dbReference type="PROSITE" id="PS50111">
    <property type="entry name" value="CHEMOTAXIS_TRANSDUC_2"/>
    <property type="match status" value="1"/>
</dbReference>
<feature type="transmembrane region" description="Helical" evidence="7">
    <location>
        <begin position="187"/>
        <end position="210"/>
    </location>
</feature>
<evidence type="ECO:0000259" key="8">
    <source>
        <dbReference type="PROSITE" id="PS50111"/>
    </source>
</evidence>
<sequence>MFRNLKVSTKIFTLIVVSILFLGGISVINYVALNSINKSASSIYNDKLVINQMFNTILTNNTKIDSIILEQILTTDASRQEELQNEFLAIVSVNKEVWPQLEGISMSPSVSEQFKKYKELAGMSNETKAKVDELAAVNRSQEAYNLYASDLKPIRSEMVNALSSIVQLNQEDAKIANDGNQKKFNQMVLLTIIIGISAIIICSLIGFVVARSIKKPISMIQSLMSLAQKGDLRVSGEYNSKDEIGLLTHNFNEMIKGLREIIEKVTNSSLLVASTSEEIAASSEQFSRATDEVTSSIQTVSSGIDQQVESIQLANQHLSHFTNQMKQLSGGVESATSAAVSSSKSAEEGHKIVSRTIEQMGYIDKQAYETADIINKLGEKSSQVGQIVSIITDISSQTNLLALNAAIEAARAGVHGKGFAIVADEVRKLAEQTVTAAEQINQLIKEIQVDTNQAVKSMNSTSTSLTEGTALISTAEDAFSKILASVETVAVQMNDISNVITVNNENTMHLVESMNSILHAAEESSNHSQNIAASAEQHNASLTEITSATQNLSQLADDLQHSALLFKVK</sequence>
<organism evidence="10 11">
    <name type="scientific">Robertmurraya mangrovi</name>
    <dbReference type="NCBI Taxonomy" id="3098077"/>
    <lineage>
        <taxon>Bacteria</taxon>
        <taxon>Bacillati</taxon>
        <taxon>Bacillota</taxon>
        <taxon>Bacilli</taxon>
        <taxon>Bacillales</taxon>
        <taxon>Bacillaceae</taxon>
        <taxon>Robertmurraya</taxon>
    </lineage>
</organism>
<dbReference type="Pfam" id="PF12729">
    <property type="entry name" value="4HB_MCP_1"/>
    <property type="match status" value="1"/>
</dbReference>
<dbReference type="CDD" id="cd11386">
    <property type="entry name" value="MCP_signal"/>
    <property type="match status" value="1"/>
</dbReference>
<dbReference type="RefSeq" id="WP_322446306.1">
    <property type="nucleotide sequence ID" value="NZ_JAXOFX010000005.1"/>
</dbReference>
<dbReference type="Proteomes" id="UP001290455">
    <property type="component" value="Unassembled WGS sequence"/>
</dbReference>
<keyword evidence="4 6" id="KW-0807">Transducer</keyword>
<evidence type="ECO:0000256" key="1">
    <source>
        <dbReference type="ARBA" id="ARBA00004236"/>
    </source>
</evidence>
<comment type="subcellular location">
    <subcellularLocation>
        <location evidence="1">Cell membrane</location>
    </subcellularLocation>
</comment>
<evidence type="ECO:0000256" key="4">
    <source>
        <dbReference type="ARBA" id="ARBA00023224"/>
    </source>
</evidence>
<evidence type="ECO:0000256" key="3">
    <source>
        <dbReference type="ARBA" id="ARBA00023136"/>
    </source>
</evidence>
<dbReference type="Gene3D" id="1.10.287.950">
    <property type="entry name" value="Methyl-accepting chemotaxis protein"/>
    <property type="match status" value="1"/>
</dbReference>
<keyword evidence="11" id="KW-1185">Reference proteome</keyword>
<dbReference type="SMART" id="SM00304">
    <property type="entry name" value="HAMP"/>
    <property type="match status" value="1"/>
</dbReference>
<reference evidence="10 11" key="1">
    <citation type="submission" date="2023-11" db="EMBL/GenBank/DDBJ databases">
        <title>Bacillus jintuensis, isolated from a mudflat on the Beibu Gulf coast.</title>
        <authorList>
            <person name="Li M."/>
        </authorList>
    </citation>
    <scope>NUCLEOTIDE SEQUENCE [LARGE SCALE GENOMIC DNA]</scope>
    <source>
        <strain evidence="10 11">31A1R</strain>
    </source>
</reference>
<name>A0ABU5IXY4_9BACI</name>
<keyword evidence="7" id="KW-0812">Transmembrane</keyword>
<feature type="domain" description="HAMP" evidence="9">
    <location>
        <begin position="211"/>
        <end position="263"/>
    </location>
</feature>
<comment type="similarity">
    <text evidence="5">Belongs to the methyl-accepting chemotaxis (MCP) protein family.</text>
</comment>
<dbReference type="EMBL" id="JAXOFX010000005">
    <property type="protein sequence ID" value="MDZ5472001.1"/>
    <property type="molecule type" value="Genomic_DNA"/>
</dbReference>
<dbReference type="Pfam" id="PF00672">
    <property type="entry name" value="HAMP"/>
    <property type="match status" value="1"/>
</dbReference>
<proteinExistence type="inferred from homology"/>
<evidence type="ECO:0000256" key="5">
    <source>
        <dbReference type="ARBA" id="ARBA00029447"/>
    </source>
</evidence>
<dbReference type="InterPro" id="IPR003660">
    <property type="entry name" value="HAMP_dom"/>
</dbReference>
<feature type="domain" description="Methyl-accepting transducer" evidence="8">
    <location>
        <begin position="282"/>
        <end position="553"/>
    </location>
</feature>
<keyword evidence="3 7" id="KW-0472">Membrane</keyword>
<evidence type="ECO:0000256" key="2">
    <source>
        <dbReference type="ARBA" id="ARBA00022475"/>
    </source>
</evidence>
<dbReference type="Gene3D" id="6.10.340.10">
    <property type="match status" value="1"/>
</dbReference>
<keyword evidence="2" id="KW-1003">Cell membrane</keyword>
<protein>
    <submittedName>
        <fullName evidence="10">HAMP domain-containing methyl-accepting chemotaxis protein</fullName>
    </submittedName>
</protein>
<dbReference type="InterPro" id="IPR024478">
    <property type="entry name" value="HlyB_4HB_MCP"/>
</dbReference>
<evidence type="ECO:0000259" key="9">
    <source>
        <dbReference type="PROSITE" id="PS50885"/>
    </source>
</evidence>
<dbReference type="PANTHER" id="PTHR32089">
    <property type="entry name" value="METHYL-ACCEPTING CHEMOTAXIS PROTEIN MCPB"/>
    <property type="match status" value="1"/>
</dbReference>
<dbReference type="SUPFAM" id="SSF58104">
    <property type="entry name" value="Methyl-accepting chemotaxis protein (MCP) signaling domain"/>
    <property type="match status" value="1"/>
</dbReference>
<dbReference type="PANTHER" id="PTHR32089:SF112">
    <property type="entry name" value="LYSOZYME-LIKE PROTEIN-RELATED"/>
    <property type="match status" value="1"/>
</dbReference>
<dbReference type="InterPro" id="IPR004090">
    <property type="entry name" value="Chemotax_Me-accpt_rcpt"/>
</dbReference>
<dbReference type="InterPro" id="IPR004089">
    <property type="entry name" value="MCPsignal_dom"/>
</dbReference>
<accession>A0ABU5IXY4</accession>
<feature type="transmembrane region" description="Helical" evidence="7">
    <location>
        <begin position="12"/>
        <end position="33"/>
    </location>
</feature>
<dbReference type="Pfam" id="PF00015">
    <property type="entry name" value="MCPsignal"/>
    <property type="match status" value="1"/>
</dbReference>